<dbReference type="InterPro" id="IPR058912">
    <property type="entry name" value="HTH_animal"/>
</dbReference>
<proteinExistence type="predicted"/>
<evidence type="ECO:0000313" key="3">
    <source>
        <dbReference type="Proteomes" id="UP000027456"/>
    </source>
</evidence>
<dbReference type="GO" id="GO:0003964">
    <property type="term" value="F:RNA-directed DNA polymerase activity"/>
    <property type="evidence" value="ECO:0007669"/>
    <property type="project" value="UniProtKB-KW"/>
</dbReference>
<dbReference type="OrthoDB" id="3212410at2759"/>
<evidence type="ECO:0000259" key="1">
    <source>
        <dbReference type="PROSITE" id="PS50878"/>
    </source>
</evidence>
<accession>A0A074RDK1</accession>
<keyword evidence="2" id="KW-0695">RNA-directed DNA polymerase</keyword>
<reference evidence="2 3" key="1">
    <citation type="submission" date="2013-12" db="EMBL/GenBank/DDBJ databases">
        <authorList>
            <person name="Cubeta M."/>
            <person name="Pakala S."/>
            <person name="Fedorova N."/>
            <person name="Thomas E."/>
            <person name="Dean R."/>
            <person name="Jabaji S."/>
            <person name="Neate S."/>
            <person name="Toda T."/>
            <person name="Tavantzis S."/>
            <person name="Vilgalys R."/>
            <person name="Bharathan N."/>
            <person name="Pakala S."/>
            <person name="Losada L.S."/>
            <person name="Zafar N."/>
            <person name="Nierman W."/>
        </authorList>
    </citation>
    <scope>NUCLEOTIDE SEQUENCE [LARGE SCALE GENOMIC DNA]</scope>
    <source>
        <strain evidence="2 3">123E</strain>
    </source>
</reference>
<dbReference type="PANTHER" id="PTHR21301:SF10">
    <property type="entry name" value="REVERSE TRANSCRIPTASE DOMAIN-CONTAINING PROTEIN"/>
    <property type="match status" value="1"/>
</dbReference>
<dbReference type="HOGENOM" id="CLU_019523_0_0_1"/>
<dbReference type="InterPro" id="IPR000477">
    <property type="entry name" value="RT_dom"/>
</dbReference>
<dbReference type="PROSITE" id="PS50878">
    <property type="entry name" value="RT_POL"/>
    <property type="match status" value="1"/>
</dbReference>
<comment type="caution">
    <text evidence="2">The sequence shown here is derived from an EMBL/GenBank/DDBJ whole genome shotgun (WGS) entry which is preliminary data.</text>
</comment>
<dbReference type="STRING" id="1423351.A0A074RDK1"/>
<keyword evidence="2" id="KW-0808">Transferase</keyword>
<dbReference type="Pfam" id="PF26215">
    <property type="entry name" value="HTH_animal"/>
    <property type="match status" value="1"/>
</dbReference>
<protein>
    <submittedName>
        <fullName evidence="2">Reverse transcriptase</fullName>
    </submittedName>
</protein>
<sequence length="547" mass="62302">MRTDSVAPAAPQYIENGLIKGRLALEYQLSAARDNFDPTINSVPAVLDQIKVSKLLVDHNLILVPSDKNLGCALITKEWFLEQAYAHLANPNSYRKISETEAIEVINEAARMSLALAGHKYVLIKDENVLKATPRFYIIPKIHKSPWKGRPIVPAHSAVHSPAAKLVSMMLKPLVNRQPYIIRGSKEFIQSISAIRFYKEERNRIFIVGGDIEAYYPNVPKGKASQIVKEMMDDDPRQSEENFGSFFEECLDVANSTVVMRFQDDWYVQTDGLSMGVAHAPDMANLYGSYYENKIIPALGSDILYYGRYIDDVFFIVHANNADSALKLCQNLVIDGVNIIWEPAKQYGVFLDVRLWIGENSIGHRPHQKIGNHLERVPWISSHPLDVKKGTFMGELSRLATLCSDSHLYYEACTDLRSLYIHRGYPSNLVNSWYNTYASRFWQDCLNGERPPPRDVQVLRSVFNQVWEFVDISAVQDAVREQWDKDLTWARLGGLSHVPPTLNKPLLVARKRTMNLGDLVSRMRKIVLDYNDVPDELGREVTDFWKS</sequence>
<dbReference type="AlphaFoldDB" id="A0A074RDK1"/>
<keyword evidence="3" id="KW-1185">Reference proteome</keyword>
<dbReference type="PANTHER" id="PTHR21301">
    <property type="entry name" value="REVERSE TRANSCRIPTASE"/>
    <property type="match status" value="1"/>
</dbReference>
<gene>
    <name evidence="2" type="ORF">V565_359530</name>
</gene>
<evidence type="ECO:0000313" key="2">
    <source>
        <dbReference type="EMBL" id="KEP44869.1"/>
    </source>
</evidence>
<keyword evidence="2" id="KW-0548">Nucleotidyltransferase</keyword>
<feature type="domain" description="Reverse transcriptase" evidence="1">
    <location>
        <begin position="120"/>
        <end position="374"/>
    </location>
</feature>
<name>A0A074RDK1_9AGAM</name>
<dbReference type="Proteomes" id="UP000027456">
    <property type="component" value="Unassembled WGS sequence"/>
</dbReference>
<dbReference type="EMBL" id="AZST01002663">
    <property type="protein sequence ID" value="KEP44869.1"/>
    <property type="molecule type" value="Genomic_DNA"/>
</dbReference>
<organism evidence="2 3">
    <name type="scientific">Rhizoctonia solani 123E</name>
    <dbReference type="NCBI Taxonomy" id="1423351"/>
    <lineage>
        <taxon>Eukaryota</taxon>
        <taxon>Fungi</taxon>
        <taxon>Dikarya</taxon>
        <taxon>Basidiomycota</taxon>
        <taxon>Agaricomycotina</taxon>
        <taxon>Agaricomycetes</taxon>
        <taxon>Cantharellales</taxon>
        <taxon>Ceratobasidiaceae</taxon>
        <taxon>Rhizoctonia</taxon>
    </lineage>
</organism>